<sequence length="111" mass="12262">MPDSTVTTRQNDAFTHLLRVLDVLNALPGAITLRARSYELLHLTPGAPVADVGRSPRAARGYRTLLLDAGFEDGHRGDARRHVHRRADPPRALRNGRRGPLRPRPPPPGEL</sequence>
<dbReference type="RefSeq" id="WP_344972274.1">
    <property type="nucleotide sequence ID" value="NZ_BAAAVI010000021.1"/>
</dbReference>
<evidence type="ECO:0000313" key="3">
    <source>
        <dbReference type="Proteomes" id="UP001500831"/>
    </source>
</evidence>
<comment type="caution">
    <text evidence="2">The sequence shown here is derived from an EMBL/GenBank/DDBJ whole genome shotgun (WGS) entry which is preliminary data.</text>
</comment>
<feature type="region of interest" description="Disordered" evidence="1">
    <location>
        <begin position="73"/>
        <end position="111"/>
    </location>
</feature>
<gene>
    <name evidence="2" type="ORF">GCM10010517_33440</name>
</gene>
<evidence type="ECO:0000256" key="1">
    <source>
        <dbReference type="SAM" id="MobiDB-lite"/>
    </source>
</evidence>
<dbReference type="Proteomes" id="UP001500831">
    <property type="component" value="Unassembled WGS sequence"/>
</dbReference>
<feature type="compositionally biased region" description="Pro residues" evidence="1">
    <location>
        <begin position="102"/>
        <end position="111"/>
    </location>
</feature>
<reference evidence="2 3" key="1">
    <citation type="journal article" date="2019" name="Int. J. Syst. Evol. Microbiol.">
        <title>The Global Catalogue of Microorganisms (GCM) 10K type strain sequencing project: providing services to taxonomists for standard genome sequencing and annotation.</title>
        <authorList>
            <consortium name="The Broad Institute Genomics Platform"/>
            <consortium name="The Broad Institute Genome Sequencing Center for Infectious Disease"/>
            <person name="Wu L."/>
            <person name="Ma J."/>
        </authorList>
    </citation>
    <scope>NUCLEOTIDE SEQUENCE [LARGE SCALE GENOMIC DNA]</scope>
    <source>
        <strain evidence="2 3">JCM 6242</strain>
    </source>
</reference>
<protein>
    <submittedName>
        <fullName evidence="2">Uncharacterized protein</fullName>
    </submittedName>
</protein>
<accession>A0ABN3VXH3</accession>
<proteinExistence type="predicted"/>
<name>A0ABN3VXH3_9ACTN</name>
<keyword evidence="3" id="KW-1185">Reference proteome</keyword>
<evidence type="ECO:0000313" key="2">
    <source>
        <dbReference type="EMBL" id="GAA2872975.1"/>
    </source>
</evidence>
<dbReference type="EMBL" id="BAAAVI010000021">
    <property type="protein sequence ID" value="GAA2872975.1"/>
    <property type="molecule type" value="Genomic_DNA"/>
</dbReference>
<organism evidence="2 3">
    <name type="scientific">Streptosporangium fragile</name>
    <dbReference type="NCBI Taxonomy" id="46186"/>
    <lineage>
        <taxon>Bacteria</taxon>
        <taxon>Bacillati</taxon>
        <taxon>Actinomycetota</taxon>
        <taxon>Actinomycetes</taxon>
        <taxon>Streptosporangiales</taxon>
        <taxon>Streptosporangiaceae</taxon>
        <taxon>Streptosporangium</taxon>
    </lineage>
</organism>